<name>A0A371DAF9_9APHY</name>
<gene>
    <name evidence="1" type="ORF">OH76DRAFT_536105</name>
</gene>
<organism evidence="1 2">
    <name type="scientific">Lentinus brumalis</name>
    <dbReference type="NCBI Taxonomy" id="2498619"/>
    <lineage>
        <taxon>Eukaryota</taxon>
        <taxon>Fungi</taxon>
        <taxon>Dikarya</taxon>
        <taxon>Basidiomycota</taxon>
        <taxon>Agaricomycotina</taxon>
        <taxon>Agaricomycetes</taxon>
        <taxon>Polyporales</taxon>
        <taxon>Polyporaceae</taxon>
        <taxon>Lentinus</taxon>
    </lineage>
</organism>
<keyword evidence="2" id="KW-1185">Reference proteome</keyword>
<dbReference type="AlphaFoldDB" id="A0A371DAF9"/>
<evidence type="ECO:0000313" key="1">
    <source>
        <dbReference type="EMBL" id="RDX49517.1"/>
    </source>
</evidence>
<dbReference type="EMBL" id="KZ857405">
    <property type="protein sequence ID" value="RDX49517.1"/>
    <property type="molecule type" value="Genomic_DNA"/>
</dbReference>
<dbReference type="Proteomes" id="UP000256964">
    <property type="component" value="Unassembled WGS sequence"/>
</dbReference>
<protein>
    <submittedName>
        <fullName evidence="1">Uncharacterized protein</fullName>
    </submittedName>
</protein>
<accession>A0A371DAF9</accession>
<dbReference type="OrthoDB" id="3203574at2759"/>
<evidence type="ECO:0000313" key="2">
    <source>
        <dbReference type="Proteomes" id="UP000256964"/>
    </source>
</evidence>
<sequence>MPDPRPENVLVEEETQIVQALYERQQRIQDRAVVAGFLTFSGVGHQQQASAGGWRA</sequence>
<reference evidence="1 2" key="1">
    <citation type="journal article" date="2018" name="Biotechnol. Biofuels">
        <title>Integrative visual omics of the white-rot fungus Polyporus brumalis exposes the biotechnological potential of its oxidative enzymes for delignifying raw plant biomass.</title>
        <authorList>
            <person name="Miyauchi S."/>
            <person name="Rancon A."/>
            <person name="Drula E."/>
            <person name="Hage H."/>
            <person name="Chaduli D."/>
            <person name="Favel A."/>
            <person name="Grisel S."/>
            <person name="Henrissat B."/>
            <person name="Herpoel-Gimbert I."/>
            <person name="Ruiz-Duenas F.J."/>
            <person name="Chevret D."/>
            <person name="Hainaut M."/>
            <person name="Lin J."/>
            <person name="Wang M."/>
            <person name="Pangilinan J."/>
            <person name="Lipzen A."/>
            <person name="Lesage-Meessen L."/>
            <person name="Navarro D."/>
            <person name="Riley R."/>
            <person name="Grigoriev I.V."/>
            <person name="Zhou S."/>
            <person name="Raouche S."/>
            <person name="Rosso M.N."/>
        </authorList>
    </citation>
    <scope>NUCLEOTIDE SEQUENCE [LARGE SCALE GENOMIC DNA]</scope>
    <source>
        <strain evidence="1 2">BRFM 1820</strain>
    </source>
</reference>
<proteinExistence type="predicted"/>